<evidence type="ECO:0000256" key="4">
    <source>
        <dbReference type="ARBA" id="ARBA00022618"/>
    </source>
</evidence>
<dbReference type="GO" id="GO:0051301">
    <property type="term" value="P:cell division"/>
    <property type="evidence" value="ECO:0007669"/>
    <property type="project" value="UniProtKB-KW"/>
</dbReference>
<feature type="coiled-coil region" evidence="10">
    <location>
        <begin position="158"/>
        <end position="189"/>
    </location>
</feature>
<evidence type="ECO:0000256" key="3">
    <source>
        <dbReference type="ARBA" id="ARBA00022454"/>
    </source>
</evidence>
<comment type="subcellular location">
    <subcellularLocation>
        <location evidence="2">Chromosome</location>
        <location evidence="2">Centromere</location>
        <location evidence="2">Kinetochore</location>
    </subcellularLocation>
    <subcellularLocation>
        <location evidence="1">Nucleus</location>
    </subcellularLocation>
</comment>
<dbReference type="GO" id="GO:0007059">
    <property type="term" value="P:chromosome segregation"/>
    <property type="evidence" value="ECO:0007669"/>
    <property type="project" value="TreeGrafter"/>
</dbReference>
<dbReference type="GO" id="GO:0005634">
    <property type="term" value="C:nucleus"/>
    <property type="evidence" value="ECO:0007669"/>
    <property type="project" value="UniProtKB-SubCell"/>
</dbReference>
<evidence type="ECO:0000256" key="6">
    <source>
        <dbReference type="ARBA" id="ARBA00022838"/>
    </source>
</evidence>
<dbReference type="Pfam" id="PF03980">
    <property type="entry name" value="Nnf1"/>
    <property type="match status" value="1"/>
</dbReference>
<evidence type="ECO:0000256" key="7">
    <source>
        <dbReference type="ARBA" id="ARBA00023242"/>
    </source>
</evidence>
<evidence type="ECO:0000256" key="11">
    <source>
        <dbReference type="SAM" id="MobiDB-lite"/>
    </source>
</evidence>
<evidence type="ECO:0000256" key="9">
    <source>
        <dbReference type="ARBA" id="ARBA00023328"/>
    </source>
</evidence>
<evidence type="ECO:0008006" key="14">
    <source>
        <dbReference type="Google" id="ProtNLM"/>
    </source>
</evidence>
<sequence>MAASMDLDNPSDPTSRSPSPIEPPPTPSAPGPRATALQKLYHDAITHILKTCNYTNFSSCFPTPARQVPGSVKLLHEQFTEKLGESMRKEFDSILTERNVIPSLNELDRLIEDAKRRRHSTAGTETPVPAHTLPARQLYLSHLAPTLGRFSKDMNARQEMLSRENEEVMERIRQQRHDIQRLLDGLENVVRDLNGSVEAMKPEETEKLREEMREADEGMRE</sequence>
<keyword evidence="13" id="KW-1185">Reference proteome</keyword>
<keyword evidence="3" id="KW-0158">Chromosome</keyword>
<evidence type="ECO:0000256" key="1">
    <source>
        <dbReference type="ARBA" id="ARBA00004123"/>
    </source>
</evidence>
<evidence type="ECO:0000313" key="12">
    <source>
        <dbReference type="EMBL" id="KXS96201.1"/>
    </source>
</evidence>
<feature type="compositionally biased region" description="Basic and acidic residues" evidence="11">
    <location>
        <begin position="200"/>
        <end position="221"/>
    </location>
</feature>
<accession>A0A139H1B7</accession>
<reference evidence="12 13" key="1">
    <citation type="submission" date="2015-07" db="EMBL/GenBank/DDBJ databases">
        <title>Comparative genomics of the Sigatoka disease complex on banana suggests a link between parallel evolutionary changes in Pseudocercospora fijiensis and Pseudocercospora eumusae and increased virulence on the banana host.</title>
        <authorList>
            <person name="Chang T.-C."/>
            <person name="Salvucci A."/>
            <person name="Crous P.W."/>
            <person name="Stergiopoulos I."/>
        </authorList>
    </citation>
    <scope>NUCLEOTIDE SEQUENCE [LARGE SCALE GENOMIC DNA]</scope>
    <source>
        <strain evidence="12 13">CBS 114824</strain>
    </source>
</reference>
<evidence type="ECO:0000256" key="10">
    <source>
        <dbReference type="SAM" id="Coils"/>
    </source>
</evidence>
<dbReference type="OrthoDB" id="18453at2759"/>
<keyword evidence="4" id="KW-0132">Cell division</keyword>
<dbReference type="PANTHER" id="PTHR15459:SF3">
    <property type="entry name" value="POLYAMINE-MODULATED FACTOR 1"/>
    <property type="match status" value="1"/>
</dbReference>
<dbReference type="AlphaFoldDB" id="A0A139H1B7"/>
<keyword evidence="7" id="KW-0539">Nucleus</keyword>
<feature type="region of interest" description="Disordered" evidence="11">
    <location>
        <begin position="1"/>
        <end position="33"/>
    </location>
</feature>
<keyword evidence="5" id="KW-0498">Mitosis</keyword>
<organism evidence="12 13">
    <name type="scientific">Pseudocercospora eumusae</name>
    <dbReference type="NCBI Taxonomy" id="321146"/>
    <lineage>
        <taxon>Eukaryota</taxon>
        <taxon>Fungi</taxon>
        <taxon>Dikarya</taxon>
        <taxon>Ascomycota</taxon>
        <taxon>Pezizomycotina</taxon>
        <taxon>Dothideomycetes</taxon>
        <taxon>Dothideomycetidae</taxon>
        <taxon>Mycosphaerellales</taxon>
        <taxon>Mycosphaerellaceae</taxon>
        <taxon>Pseudocercospora</taxon>
    </lineage>
</organism>
<evidence type="ECO:0000313" key="13">
    <source>
        <dbReference type="Proteomes" id="UP000070133"/>
    </source>
</evidence>
<name>A0A139H1B7_9PEZI</name>
<feature type="region of interest" description="Disordered" evidence="11">
    <location>
        <begin position="196"/>
        <end position="221"/>
    </location>
</feature>
<evidence type="ECO:0000256" key="2">
    <source>
        <dbReference type="ARBA" id="ARBA00004629"/>
    </source>
</evidence>
<keyword evidence="10" id="KW-0175">Coiled coil</keyword>
<dbReference type="InterPro" id="IPR007128">
    <property type="entry name" value="PMF1/Nnf1"/>
</dbReference>
<proteinExistence type="predicted"/>
<comment type="caution">
    <text evidence="12">The sequence shown here is derived from an EMBL/GenBank/DDBJ whole genome shotgun (WGS) entry which is preliminary data.</text>
</comment>
<keyword evidence="9" id="KW-0137">Centromere</keyword>
<dbReference type="GO" id="GO:0000444">
    <property type="term" value="C:MIS12/MIND type complex"/>
    <property type="evidence" value="ECO:0007669"/>
    <property type="project" value="InterPro"/>
</dbReference>
<protein>
    <recommendedName>
        <fullName evidence="14">MIND kinetochore complex component Nnf1</fullName>
    </recommendedName>
</protein>
<keyword evidence="6" id="KW-0995">Kinetochore</keyword>
<gene>
    <name evidence="12" type="ORF">AC578_2818</name>
</gene>
<feature type="compositionally biased region" description="Pro residues" evidence="11">
    <location>
        <begin position="20"/>
        <end position="30"/>
    </location>
</feature>
<dbReference type="Proteomes" id="UP000070133">
    <property type="component" value="Unassembled WGS sequence"/>
</dbReference>
<dbReference type="EMBL" id="LFZN01000183">
    <property type="protein sequence ID" value="KXS96201.1"/>
    <property type="molecule type" value="Genomic_DNA"/>
</dbReference>
<keyword evidence="8" id="KW-0131">Cell cycle</keyword>
<evidence type="ECO:0000256" key="5">
    <source>
        <dbReference type="ARBA" id="ARBA00022776"/>
    </source>
</evidence>
<evidence type="ECO:0000256" key="8">
    <source>
        <dbReference type="ARBA" id="ARBA00023306"/>
    </source>
</evidence>
<dbReference type="PANTHER" id="PTHR15459">
    <property type="entry name" value="POLYAMINE-MODULATED FACTOR 1"/>
    <property type="match status" value="1"/>
</dbReference>